<sequence length="337" mass="35645">MTIREASQVSKHTPARRAVLRAVAAGATALAVPGAFSQTWPAKPIRLIVPFVAGGGADATARLIAGKMADRLGQQIFIDNKAGGNTIIGVQDLKRAAPDGHTLIWTMDQTFVLNPSLYNKLPYDPVKDFTPVALAITSPITVIGSTRPGDAQTIQEVVQRAKAQSGTLNIGSAAILAHIAQAEFAQLAGIDATRITYKGSAEVAQGLIAGDVNLVFDGLAPYVQFVKTGRARILAVTSSKRFGALPDVPTLDESGYKGMDLSVWFGFAGPAGMSSAIAQRLAQEAEWAVRQPDVIEKLGTFGFEPAAAISPAIMAERIVRDGQRYAPVIRKLGFKLD</sequence>
<comment type="caution">
    <text evidence="2">The sequence shown here is derived from an EMBL/GenBank/DDBJ whole genome shotgun (WGS) entry which is preliminary data.</text>
</comment>
<comment type="similarity">
    <text evidence="1">Belongs to the UPF0065 (bug) family.</text>
</comment>
<dbReference type="Gene3D" id="3.40.190.150">
    <property type="entry name" value="Bordetella uptake gene, domain 1"/>
    <property type="match status" value="1"/>
</dbReference>
<evidence type="ECO:0000313" key="3">
    <source>
        <dbReference type="Proteomes" id="UP001549320"/>
    </source>
</evidence>
<dbReference type="PANTHER" id="PTHR42928:SF5">
    <property type="entry name" value="BLR1237 PROTEIN"/>
    <property type="match status" value="1"/>
</dbReference>
<accession>A0ABV2Q591</accession>
<keyword evidence="3" id="KW-1185">Reference proteome</keyword>
<dbReference type="RefSeq" id="WP_354441395.1">
    <property type="nucleotide sequence ID" value="NZ_JBEPSH010000002.1"/>
</dbReference>
<dbReference type="CDD" id="cd07012">
    <property type="entry name" value="PBP2_Bug_TTT"/>
    <property type="match status" value="1"/>
</dbReference>
<dbReference type="PIRSF" id="PIRSF017082">
    <property type="entry name" value="YflP"/>
    <property type="match status" value="1"/>
</dbReference>
<dbReference type="SUPFAM" id="SSF53850">
    <property type="entry name" value="Periplasmic binding protein-like II"/>
    <property type="match status" value="1"/>
</dbReference>
<evidence type="ECO:0000256" key="1">
    <source>
        <dbReference type="ARBA" id="ARBA00006987"/>
    </source>
</evidence>
<dbReference type="Pfam" id="PF03401">
    <property type="entry name" value="TctC"/>
    <property type="match status" value="1"/>
</dbReference>
<dbReference type="PROSITE" id="PS51318">
    <property type="entry name" value="TAT"/>
    <property type="match status" value="1"/>
</dbReference>
<proteinExistence type="inferred from homology"/>
<name>A0ABV2Q591_9BURK</name>
<keyword evidence="2" id="KW-0675">Receptor</keyword>
<organism evidence="2 3">
    <name type="scientific">Ottowia thiooxydans</name>
    <dbReference type="NCBI Taxonomy" id="219182"/>
    <lineage>
        <taxon>Bacteria</taxon>
        <taxon>Pseudomonadati</taxon>
        <taxon>Pseudomonadota</taxon>
        <taxon>Betaproteobacteria</taxon>
        <taxon>Burkholderiales</taxon>
        <taxon>Comamonadaceae</taxon>
        <taxon>Ottowia</taxon>
    </lineage>
</organism>
<dbReference type="InterPro" id="IPR006311">
    <property type="entry name" value="TAT_signal"/>
</dbReference>
<evidence type="ECO:0000313" key="2">
    <source>
        <dbReference type="EMBL" id="MET4575743.1"/>
    </source>
</evidence>
<dbReference type="InterPro" id="IPR005064">
    <property type="entry name" value="BUG"/>
</dbReference>
<gene>
    <name evidence="2" type="ORF">ABIE13_000843</name>
</gene>
<reference evidence="2 3" key="1">
    <citation type="submission" date="2024-06" db="EMBL/GenBank/DDBJ databases">
        <title>Sorghum-associated microbial communities from plants grown in Nebraska, USA.</title>
        <authorList>
            <person name="Schachtman D."/>
        </authorList>
    </citation>
    <scope>NUCLEOTIDE SEQUENCE [LARGE SCALE GENOMIC DNA]</scope>
    <source>
        <strain evidence="2 3">2709</strain>
    </source>
</reference>
<dbReference type="Gene3D" id="3.40.190.10">
    <property type="entry name" value="Periplasmic binding protein-like II"/>
    <property type="match status" value="1"/>
</dbReference>
<protein>
    <submittedName>
        <fullName evidence="2">Tripartite-type tricarboxylate transporter receptor subunit TctC</fullName>
    </submittedName>
</protein>
<dbReference type="EMBL" id="JBEPSH010000002">
    <property type="protein sequence ID" value="MET4575743.1"/>
    <property type="molecule type" value="Genomic_DNA"/>
</dbReference>
<dbReference type="InterPro" id="IPR042100">
    <property type="entry name" value="Bug_dom1"/>
</dbReference>
<dbReference type="PANTHER" id="PTHR42928">
    <property type="entry name" value="TRICARBOXYLATE-BINDING PROTEIN"/>
    <property type="match status" value="1"/>
</dbReference>
<dbReference type="Proteomes" id="UP001549320">
    <property type="component" value="Unassembled WGS sequence"/>
</dbReference>